<proteinExistence type="predicted"/>
<gene>
    <name evidence="2" type="ORF">TBIB3V08_LOCUS10292</name>
</gene>
<name>A0A7R9I7A7_9NEOP</name>
<accession>A0A7R9I7A7</accession>
<organism evidence="2">
    <name type="scientific">Timema bartmani</name>
    <dbReference type="NCBI Taxonomy" id="61472"/>
    <lineage>
        <taxon>Eukaryota</taxon>
        <taxon>Metazoa</taxon>
        <taxon>Ecdysozoa</taxon>
        <taxon>Arthropoda</taxon>
        <taxon>Hexapoda</taxon>
        <taxon>Insecta</taxon>
        <taxon>Pterygota</taxon>
        <taxon>Neoptera</taxon>
        <taxon>Polyneoptera</taxon>
        <taxon>Phasmatodea</taxon>
        <taxon>Timematodea</taxon>
        <taxon>Timematoidea</taxon>
        <taxon>Timematidae</taxon>
        <taxon>Timema</taxon>
    </lineage>
</organism>
<feature type="compositionally biased region" description="Acidic residues" evidence="1">
    <location>
        <begin position="1"/>
        <end position="20"/>
    </location>
</feature>
<evidence type="ECO:0000256" key="1">
    <source>
        <dbReference type="SAM" id="MobiDB-lite"/>
    </source>
</evidence>
<sequence length="107" mass="11923">MTNEVEDNENDSQEDDETVDTEAATSVTLNIQIKGELTPEQQKLLIDIRRRKTELLLEIQWLKVYLPPWSVVEGVVPTSSPWSVAKVLYLPPRSVVEGVVSTSSVSG</sequence>
<reference evidence="2" key="1">
    <citation type="submission" date="2020-11" db="EMBL/GenBank/DDBJ databases">
        <authorList>
            <person name="Tran Van P."/>
        </authorList>
    </citation>
    <scope>NUCLEOTIDE SEQUENCE</scope>
</reference>
<protein>
    <submittedName>
        <fullName evidence="2">Uncharacterized protein</fullName>
    </submittedName>
</protein>
<feature type="region of interest" description="Disordered" evidence="1">
    <location>
        <begin position="1"/>
        <end position="24"/>
    </location>
</feature>
<evidence type="ECO:0000313" key="2">
    <source>
        <dbReference type="EMBL" id="CAD7447999.1"/>
    </source>
</evidence>
<dbReference type="AlphaFoldDB" id="A0A7R9I7A7"/>
<dbReference type="EMBL" id="OD569475">
    <property type="protein sequence ID" value="CAD7447999.1"/>
    <property type="molecule type" value="Genomic_DNA"/>
</dbReference>